<evidence type="ECO:0000313" key="3">
    <source>
        <dbReference type="Proteomes" id="UP000016491"/>
    </source>
</evidence>
<evidence type="ECO:0000256" key="1">
    <source>
        <dbReference type="SAM" id="MobiDB-lite"/>
    </source>
</evidence>
<name>A0ABC9TWX1_CLOSY</name>
<protein>
    <submittedName>
        <fullName evidence="2">Uncharacterized protein</fullName>
    </submittedName>
</protein>
<dbReference type="EMBL" id="AWSU01000203">
    <property type="protein sequence ID" value="ERI76385.1"/>
    <property type="molecule type" value="Genomic_DNA"/>
</dbReference>
<dbReference type="Proteomes" id="UP000016491">
    <property type="component" value="Unassembled WGS sequence"/>
</dbReference>
<sequence>MLRDARGTVAVNSNRDSDGVKKGMPQNENLCNSPFLSIPHLSACFSGIISF</sequence>
<organism evidence="2 3">
    <name type="scientific">[Clostridium] symbiosum ATCC 14940</name>
    <dbReference type="NCBI Taxonomy" id="411472"/>
    <lineage>
        <taxon>Bacteria</taxon>
        <taxon>Bacillati</taxon>
        <taxon>Bacillota</taxon>
        <taxon>Clostridia</taxon>
        <taxon>Lachnospirales</taxon>
        <taxon>Lachnospiraceae</taxon>
        <taxon>Otoolea</taxon>
    </lineage>
</organism>
<feature type="region of interest" description="Disordered" evidence="1">
    <location>
        <begin position="1"/>
        <end position="25"/>
    </location>
</feature>
<gene>
    <name evidence="2" type="ORF">CLOSYM_02649</name>
</gene>
<accession>A0ABC9TWX1</accession>
<proteinExistence type="predicted"/>
<evidence type="ECO:0000313" key="2">
    <source>
        <dbReference type="EMBL" id="ERI76385.1"/>
    </source>
</evidence>
<comment type="caution">
    <text evidence="2">The sequence shown here is derived from an EMBL/GenBank/DDBJ whole genome shotgun (WGS) entry which is preliminary data.</text>
</comment>
<dbReference type="AlphaFoldDB" id="A0ABC9TWX1"/>
<reference evidence="2 3" key="1">
    <citation type="submission" date="2013-07" db="EMBL/GenBank/DDBJ databases">
        <authorList>
            <person name="Weinstock G."/>
            <person name="Sodergren E."/>
            <person name="Wylie T."/>
            <person name="Fulton L."/>
            <person name="Fulton R."/>
            <person name="Fronick C."/>
            <person name="O'Laughlin M."/>
            <person name="Godfrey J."/>
            <person name="Miner T."/>
            <person name="Herter B."/>
            <person name="Appelbaum E."/>
            <person name="Cordes M."/>
            <person name="Lek S."/>
            <person name="Wollam A."/>
            <person name="Pepin K.H."/>
            <person name="Palsikar V.B."/>
            <person name="Mitreva M."/>
            <person name="Wilson R.K."/>
        </authorList>
    </citation>
    <scope>NUCLEOTIDE SEQUENCE [LARGE SCALE GENOMIC DNA]</scope>
    <source>
        <strain evidence="2 3">ATCC 14940</strain>
    </source>
</reference>